<comment type="caution">
    <text evidence="3">The sequence shown here is derived from an EMBL/GenBank/DDBJ whole genome shotgun (WGS) entry which is preliminary data.</text>
</comment>
<name>A0ABW9Z6E7_9FLAO</name>
<accession>A0ABW9Z6E7</accession>
<feature type="chain" id="PRO_5045892560" description="Signal peptidase" evidence="2">
    <location>
        <begin position="24"/>
        <end position="69"/>
    </location>
</feature>
<evidence type="ECO:0000313" key="4">
    <source>
        <dbReference type="Proteomes" id="UP000798602"/>
    </source>
</evidence>
<keyword evidence="1" id="KW-0472">Membrane</keyword>
<gene>
    <name evidence="3" type="ORF">GV828_04345</name>
</gene>
<organism evidence="3 4">
    <name type="scientific">Flavobacterium ichthyis</name>
    <dbReference type="NCBI Taxonomy" id="2698827"/>
    <lineage>
        <taxon>Bacteria</taxon>
        <taxon>Pseudomonadati</taxon>
        <taxon>Bacteroidota</taxon>
        <taxon>Flavobacteriia</taxon>
        <taxon>Flavobacteriales</taxon>
        <taxon>Flavobacteriaceae</taxon>
        <taxon>Flavobacterium</taxon>
    </lineage>
</organism>
<dbReference type="EMBL" id="JAABLM010000004">
    <property type="protein sequence ID" value="NBL64428.1"/>
    <property type="molecule type" value="Genomic_DNA"/>
</dbReference>
<evidence type="ECO:0000256" key="1">
    <source>
        <dbReference type="SAM" id="Phobius"/>
    </source>
</evidence>
<evidence type="ECO:0008006" key="5">
    <source>
        <dbReference type="Google" id="ProtNLM"/>
    </source>
</evidence>
<feature type="signal peptide" evidence="2">
    <location>
        <begin position="1"/>
        <end position="23"/>
    </location>
</feature>
<sequence>MKSLKYLSILVVMFLMSTVNVFAQNPGDFDDPADPNPTDAPISGYIWVVALVGLVYVFYKLKSKQLKSA</sequence>
<reference evidence="4" key="1">
    <citation type="submission" date="2020-01" db="EMBL/GenBank/DDBJ databases">
        <title>Sphingomonas sp. strain CSW-10.</title>
        <authorList>
            <person name="Chen W.-M."/>
        </authorList>
    </citation>
    <scope>NUCLEOTIDE SEQUENCE [LARGE SCALE GENOMIC DNA]</scope>
    <source>
        <strain evidence="4">NST-5</strain>
    </source>
</reference>
<keyword evidence="2" id="KW-0732">Signal</keyword>
<keyword evidence="1" id="KW-1133">Transmembrane helix</keyword>
<dbReference type="Proteomes" id="UP000798602">
    <property type="component" value="Unassembled WGS sequence"/>
</dbReference>
<proteinExistence type="predicted"/>
<protein>
    <recommendedName>
        <fullName evidence="5">Signal peptidase</fullName>
    </recommendedName>
</protein>
<evidence type="ECO:0000256" key="2">
    <source>
        <dbReference type="SAM" id="SignalP"/>
    </source>
</evidence>
<keyword evidence="4" id="KW-1185">Reference proteome</keyword>
<feature type="transmembrane region" description="Helical" evidence="1">
    <location>
        <begin position="42"/>
        <end position="59"/>
    </location>
</feature>
<keyword evidence="1" id="KW-0812">Transmembrane</keyword>
<dbReference type="RefSeq" id="WP_166536256.1">
    <property type="nucleotide sequence ID" value="NZ_JAABLM010000004.1"/>
</dbReference>
<evidence type="ECO:0000313" key="3">
    <source>
        <dbReference type="EMBL" id="NBL64428.1"/>
    </source>
</evidence>